<dbReference type="GO" id="GO:0007064">
    <property type="term" value="P:mitotic sister chromatid cohesion"/>
    <property type="evidence" value="ECO:0007669"/>
    <property type="project" value="InterPro"/>
</dbReference>
<comment type="subcellular location">
    <subcellularLocation>
        <location evidence="1">Nucleus</location>
    </subcellularLocation>
</comment>
<dbReference type="PANTHER" id="PTHR12663:SF0">
    <property type="entry name" value="PRECOCIOUS DISSOCIATION OF SISTERS 5, ISOFORM A"/>
    <property type="match status" value="1"/>
</dbReference>
<evidence type="ECO:0000256" key="5">
    <source>
        <dbReference type="ARBA" id="ARBA00023306"/>
    </source>
</evidence>
<keyword evidence="5" id="KW-0131">Cell cycle</keyword>
<dbReference type="VEuPathDB" id="VectorBase:GBRI006687"/>
<dbReference type="GO" id="GO:0000785">
    <property type="term" value="C:chromatin"/>
    <property type="evidence" value="ECO:0007669"/>
    <property type="project" value="TreeGrafter"/>
</dbReference>
<dbReference type="AlphaFoldDB" id="A0A1A9W528"/>
<dbReference type="EnsemblMetazoa" id="GBRI006687-RA">
    <property type="protein sequence ID" value="GBRI006687-PA"/>
    <property type="gene ID" value="GBRI006687"/>
</dbReference>
<keyword evidence="8" id="KW-1185">Reference proteome</keyword>
<name>A0A1A9W528_9MUSC</name>
<feature type="region of interest" description="Disordered" evidence="6">
    <location>
        <begin position="1143"/>
        <end position="1188"/>
    </location>
</feature>
<evidence type="ECO:0000256" key="3">
    <source>
        <dbReference type="ARBA" id="ARBA00022776"/>
    </source>
</evidence>
<dbReference type="PANTHER" id="PTHR12663">
    <property type="entry name" value="ANDROGEN INDUCED INHIBITOR OF PROLIFERATION AS3 / PDS5-RELATED"/>
    <property type="match status" value="1"/>
</dbReference>
<evidence type="ECO:0000256" key="4">
    <source>
        <dbReference type="ARBA" id="ARBA00023242"/>
    </source>
</evidence>
<accession>A0A1A9W528</accession>
<dbReference type="GO" id="GO:0005634">
    <property type="term" value="C:nucleus"/>
    <property type="evidence" value="ECO:0007669"/>
    <property type="project" value="UniProtKB-SubCell"/>
</dbReference>
<protein>
    <submittedName>
        <fullName evidence="7">Uncharacterized protein</fullName>
    </submittedName>
</protein>
<dbReference type="InterPro" id="IPR016024">
    <property type="entry name" value="ARM-type_fold"/>
</dbReference>
<dbReference type="InterPro" id="IPR039776">
    <property type="entry name" value="Pds5"/>
</dbReference>
<proteinExistence type="predicted"/>
<reference evidence="7" key="2">
    <citation type="submission" date="2020-05" db="UniProtKB">
        <authorList>
            <consortium name="EnsemblMetazoa"/>
        </authorList>
    </citation>
    <scope>IDENTIFICATION</scope>
    <source>
        <strain evidence="7">IAEA</strain>
    </source>
</reference>
<organism evidence="7 8">
    <name type="scientific">Glossina brevipalpis</name>
    <dbReference type="NCBI Taxonomy" id="37001"/>
    <lineage>
        <taxon>Eukaryota</taxon>
        <taxon>Metazoa</taxon>
        <taxon>Ecdysozoa</taxon>
        <taxon>Arthropoda</taxon>
        <taxon>Hexapoda</taxon>
        <taxon>Insecta</taxon>
        <taxon>Pterygota</taxon>
        <taxon>Neoptera</taxon>
        <taxon>Endopterygota</taxon>
        <taxon>Diptera</taxon>
        <taxon>Brachycera</taxon>
        <taxon>Muscomorpha</taxon>
        <taxon>Hippoboscoidea</taxon>
        <taxon>Glossinidae</taxon>
        <taxon>Glossina</taxon>
    </lineage>
</organism>
<keyword evidence="2" id="KW-0132">Cell division</keyword>
<dbReference type="InterPro" id="IPR011989">
    <property type="entry name" value="ARM-like"/>
</dbReference>
<dbReference type="STRING" id="37001.A0A1A9W528"/>
<evidence type="ECO:0000256" key="2">
    <source>
        <dbReference type="ARBA" id="ARBA00022618"/>
    </source>
</evidence>
<feature type="compositionally biased region" description="Polar residues" evidence="6">
    <location>
        <begin position="1156"/>
        <end position="1167"/>
    </location>
</feature>
<evidence type="ECO:0000256" key="1">
    <source>
        <dbReference type="ARBA" id="ARBA00004123"/>
    </source>
</evidence>
<dbReference type="GO" id="GO:0006281">
    <property type="term" value="P:DNA repair"/>
    <property type="evidence" value="ECO:0007669"/>
    <property type="project" value="TreeGrafter"/>
</dbReference>
<evidence type="ECO:0000313" key="7">
    <source>
        <dbReference type="EnsemblMetazoa" id="GBRI006687-PA"/>
    </source>
</evidence>
<dbReference type="Gene3D" id="1.25.10.10">
    <property type="entry name" value="Leucine-rich Repeat Variant"/>
    <property type="match status" value="1"/>
</dbReference>
<evidence type="ECO:0000313" key="8">
    <source>
        <dbReference type="Proteomes" id="UP000091820"/>
    </source>
</evidence>
<dbReference type="GO" id="GO:0051301">
    <property type="term" value="P:cell division"/>
    <property type="evidence" value="ECO:0007669"/>
    <property type="project" value="UniProtKB-KW"/>
</dbReference>
<evidence type="ECO:0000256" key="6">
    <source>
        <dbReference type="SAM" id="MobiDB-lite"/>
    </source>
</evidence>
<sequence>MSVQFLKSKNQHDGLYQHYINLGVHLADSYYLQNQSKDVQIQTALCLAELLRVCAPAFPFKEKDQIKAVYLFFIKKLYGLKNPKDVFFQDYIYLLERLACVKFFNACSAGQDSKKICRQFFNMMFSVINESHSVEVKNFMINILSPLIRKPGNFTIELLELFLSKILEPKKSQNESSYQLAKELIFKTKLALGPILIKFFDRYFVTNCLGNDNEIFHEKTYNIIRELNIIEPTILLTFISQMGYKLELGTKSEHERLAVITLLMRIFSDENSNLCKEFPDLLSKLMKRFDDNAVSIRVKCIQFSVHYLINQPNLRQDIIKCLYIRNHDTETTVRYEVVMAIIETAKRNLNIIYEFEELLIIIKDRALDKISKIRREALIGLSIIYQKTLENFNDLPIKIEYDLNMITNRVMHSYFLPTLTDRLIVERLLINYFIPYQLNSKERMKRLYRFLATLDFDACLAFMKSQLNQMNTRQIVKDWIILHNTKEITMEIENELNVKQSIICKMLPETMNESDFLKKFSINLRNDPIILSYMETILKDDVTCKECINAILLILKKLDAPCKKSLYYEGVKLLLEILTPVMVDKESINALVGLCDDYMKGENSVKEVGISKKEAGICGLKILDCLSEIFPAYFFTDETLRHMIALLSYEEDYIAPLILKTFTRLGRYKALAEIKPDIMCELAVICQDYTLNGTVEEAKLAVRCIYENSQSLSYQERLLDISATPQIHPIFYDIVKSLHNSMNPNYNNQCTKIVTLGHIAYQMPQAFSVSLKKLIGQYIVKKVLVNYVSPVRACNLSNSKWYEVDELPPDTVCRLEALKTMARWLLGASSTKLAIPKVFRVLFLYIDTNGFLSEQYRLVSAEKSWLRLRAACAILKICEQKVIADECTAKQFLDLSELMYDPEPKVREMFTFKLYKGLAKDFPNKCLPVDFMGYYILSGYETDENLADQAREYFKANVNKRREYFKMLSTRNTNNLNDPQSLQYLPDFMLTFAIPILVHHPSFTNYQDHDQLKQVEKALHFILEPLISEPDDFLFTFYQCLIEMMKNHYLKNENGGNESDLNNSKMWTICDIANCIIRSKMSSCKMWPNEKLLSLIQLPSKYFKPRPYRKQKLPKVILSLLMPTLLVKTIFITVEIKENVNNERRSGVKRSRSKNRNQIISPEIVNNENEDGQDNQLALPSGRKRKFI</sequence>
<dbReference type="SUPFAM" id="SSF48371">
    <property type="entry name" value="ARM repeat"/>
    <property type="match status" value="1"/>
</dbReference>
<reference evidence="8" key="1">
    <citation type="submission" date="2014-03" db="EMBL/GenBank/DDBJ databases">
        <authorList>
            <person name="Aksoy S."/>
            <person name="Warren W."/>
            <person name="Wilson R.K."/>
        </authorList>
    </citation>
    <scope>NUCLEOTIDE SEQUENCE [LARGE SCALE GENOMIC DNA]</scope>
    <source>
        <strain evidence="8">IAEA</strain>
    </source>
</reference>
<keyword evidence="3" id="KW-0498">Mitosis</keyword>
<dbReference type="Pfam" id="PF20168">
    <property type="entry name" value="PDS5"/>
    <property type="match status" value="1"/>
</dbReference>
<dbReference type="Proteomes" id="UP000091820">
    <property type="component" value="Unassembled WGS sequence"/>
</dbReference>
<keyword evidence="4" id="KW-0539">Nucleus</keyword>